<dbReference type="InterPro" id="IPR027417">
    <property type="entry name" value="P-loop_NTPase"/>
</dbReference>
<protein>
    <recommendedName>
        <fullName evidence="1">KAP NTPase domain-containing protein</fullName>
    </recommendedName>
</protein>
<feature type="domain" description="KAP NTPase" evidence="1">
    <location>
        <begin position="280"/>
        <end position="464"/>
    </location>
</feature>
<keyword evidence="3" id="KW-1185">Reference proteome</keyword>
<dbReference type="Gene3D" id="3.40.50.300">
    <property type="entry name" value="P-loop containing nucleotide triphosphate hydrolases"/>
    <property type="match status" value="1"/>
</dbReference>
<evidence type="ECO:0000313" key="2">
    <source>
        <dbReference type="EMBL" id="AZI67597.1"/>
    </source>
</evidence>
<dbReference type="InterPro" id="IPR011646">
    <property type="entry name" value="KAP_P-loop"/>
</dbReference>
<gene>
    <name evidence="2" type="ORF">EIB71_07940</name>
</gene>
<accession>A0ABM7C9C1</accession>
<dbReference type="RefSeq" id="WP_124757992.1">
    <property type="nucleotide sequence ID" value="NZ_CP034158.1"/>
</dbReference>
<dbReference type="EMBL" id="CP034158">
    <property type="protein sequence ID" value="AZI67597.1"/>
    <property type="molecule type" value="Genomic_DNA"/>
</dbReference>
<dbReference type="Pfam" id="PF07693">
    <property type="entry name" value="KAP_NTPase"/>
    <property type="match status" value="1"/>
</dbReference>
<dbReference type="Proteomes" id="UP000274483">
    <property type="component" value="Chromosome"/>
</dbReference>
<reference evidence="2 3" key="1">
    <citation type="submission" date="2018-11" db="EMBL/GenBank/DDBJ databases">
        <title>Proposal to divide the Flavobacteriaceae and reorganize its genera based on Amino Acid Identity values calculated from whole genome sequences.</title>
        <authorList>
            <person name="Nicholson A.C."/>
            <person name="Gulvik C.A."/>
            <person name="Whitney A.M."/>
            <person name="Humrighouse B.W."/>
            <person name="Bell M."/>
            <person name="Holmes B."/>
            <person name="Steigerwalt A.G."/>
            <person name="Villarma A."/>
            <person name="Sheth M."/>
            <person name="Batra D."/>
            <person name="Pryor J."/>
            <person name="Bernardet J.-F."/>
            <person name="Hugo C."/>
            <person name="Kampfer P."/>
            <person name="Newman J.D."/>
            <person name="McQuiston J.R."/>
        </authorList>
    </citation>
    <scope>NUCLEOTIDE SEQUENCE [LARGE SCALE GENOMIC DNA]</scope>
    <source>
        <strain evidence="2 3">H3001</strain>
    </source>
</reference>
<proteinExistence type="predicted"/>
<evidence type="ECO:0000313" key="3">
    <source>
        <dbReference type="Proteomes" id="UP000274483"/>
    </source>
</evidence>
<name>A0ABM7C9C1_9FLAO</name>
<evidence type="ECO:0000259" key="1">
    <source>
        <dbReference type="Pfam" id="PF07693"/>
    </source>
</evidence>
<dbReference type="SUPFAM" id="SSF52540">
    <property type="entry name" value="P-loop containing nucleoside triphosphate hydrolases"/>
    <property type="match status" value="1"/>
</dbReference>
<sequence>MTSVDDSYQIFKENFEILKQFGELPISESDTRSKMIDFLFKDILGWDEHDIERERFVQVGYFDYEFSTSIFKFVVEAKKTFRKLILPEKSRKTKLRTIYNGNKEVIDQIRSYIFNRGLLYGIITNGNQFIIGRFINTDGSDWLDNEVLIYQDLQKIDDNFIQFFETISKEYVSHYGRFKLFSQSNSGKTIVKSNNLRKKDEELVRNKISHELIPIITEVFEEIYNLEDLEDENILEQCYVKNEDIKKYNSELGFIFSDLPPSFDARINPVQNTTKTHLQLTNEIMGTNNKLPDPIILIGGKGAGKTTFIKYFLEVVMDKGIKKNRPLLYLDFRDETESTIKDTKFIYQKLIDQLYKEYTNLNLNNFNILKTIYKLELENNKKGIWEYIKSEEILNEKTSEYIEKQSQNPIHHLTKISNYLVSKCNKRLCVVIDNADQLTEEIQKEVFILGNSLHRNLKVMVIISLREGYFYKFKNKPPFDAYHSTVFHITAPPYREVLKKELNMLHKILDLKVFVLTMIFRKWNLAKAV</sequence>
<organism evidence="2 3">
    <name type="scientific">Kaistella daneshvariae</name>
    <dbReference type="NCBI Taxonomy" id="2487074"/>
    <lineage>
        <taxon>Bacteria</taxon>
        <taxon>Pseudomonadati</taxon>
        <taxon>Bacteroidota</taxon>
        <taxon>Flavobacteriia</taxon>
        <taxon>Flavobacteriales</taxon>
        <taxon>Weeksellaceae</taxon>
        <taxon>Chryseobacterium group</taxon>
        <taxon>Kaistella</taxon>
    </lineage>
</organism>